<reference evidence="5" key="1">
    <citation type="submission" date="2018-11" db="EMBL/GenBank/DDBJ databases">
        <authorList>
            <consortium name="Pathogen Informatics"/>
        </authorList>
    </citation>
    <scope>NUCLEOTIDE SEQUENCE</scope>
</reference>
<dbReference type="EMBL" id="CAAALY010048007">
    <property type="protein sequence ID" value="VEL20788.1"/>
    <property type="molecule type" value="Genomic_DNA"/>
</dbReference>
<gene>
    <name evidence="5" type="ORF">PXEA_LOCUS14228</name>
</gene>
<keyword evidence="6" id="KW-1185">Reference proteome</keyword>
<dbReference type="InterPro" id="IPR002654">
    <property type="entry name" value="Glyco_trans_25"/>
</dbReference>
<organism evidence="5 6">
    <name type="scientific">Protopolystoma xenopodis</name>
    <dbReference type="NCBI Taxonomy" id="117903"/>
    <lineage>
        <taxon>Eukaryota</taxon>
        <taxon>Metazoa</taxon>
        <taxon>Spiralia</taxon>
        <taxon>Lophotrochozoa</taxon>
        <taxon>Platyhelminthes</taxon>
        <taxon>Monogenea</taxon>
        <taxon>Polyopisthocotylea</taxon>
        <taxon>Polystomatidea</taxon>
        <taxon>Polystomatidae</taxon>
        <taxon>Protopolystoma</taxon>
    </lineage>
</organism>
<dbReference type="PANTHER" id="PTHR10730">
    <property type="entry name" value="PROCOLLAGEN-LYSINE,2-OXOGLUTARATE 5-DIOXYGENASE/GLYCOSYLTRANSFERASE 25 FAMILY MEMBER"/>
    <property type="match status" value="1"/>
</dbReference>
<dbReference type="GO" id="GO:0050211">
    <property type="term" value="F:procollagen galactosyltransferase activity"/>
    <property type="evidence" value="ECO:0007669"/>
    <property type="project" value="TreeGrafter"/>
</dbReference>
<evidence type="ECO:0000256" key="3">
    <source>
        <dbReference type="ARBA" id="ARBA00022679"/>
    </source>
</evidence>
<dbReference type="Proteomes" id="UP000784294">
    <property type="component" value="Unassembled WGS sequence"/>
</dbReference>
<dbReference type="InterPro" id="IPR050757">
    <property type="entry name" value="Collagen_mod_GT25"/>
</dbReference>
<name>A0A3S5BVV7_9PLAT</name>
<evidence type="ECO:0000313" key="5">
    <source>
        <dbReference type="EMBL" id="VEL20788.1"/>
    </source>
</evidence>
<keyword evidence="2" id="KW-0328">Glycosyltransferase</keyword>
<evidence type="ECO:0000256" key="2">
    <source>
        <dbReference type="ARBA" id="ARBA00022676"/>
    </source>
</evidence>
<evidence type="ECO:0000313" key="6">
    <source>
        <dbReference type="Proteomes" id="UP000784294"/>
    </source>
</evidence>
<dbReference type="AlphaFoldDB" id="A0A3S5BVV7"/>
<evidence type="ECO:0000256" key="1">
    <source>
        <dbReference type="ARBA" id="ARBA00006721"/>
    </source>
</evidence>
<dbReference type="Pfam" id="PF01755">
    <property type="entry name" value="Glyco_transf_25"/>
    <property type="match status" value="1"/>
</dbReference>
<accession>A0A3S5BVV7</accession>
<feature type="domain" description="Glycosyl transferase family 25" evidence="4">
    <location>
        <begin position="10"/>
        <end position="111"/>
    </location>
</feature>
<evidence type="ECO:0000259" key="4">
    <source>
        <dbReference type="Pfam" id="PF01755"/>
    </source>
</evidence>
<comment type="similarity">
    <text evidence="1">Belongs to the glycosyltransferase 25 family.</text>
</comment>
<keyword evidence="3" id="KW-0808">Transferase</keyword>
<protein>
    <recommendedName>
        <fullName evidence="4">Glycosyl transferase family 25 domain-containing protein</fullName>
    </recommendedName>
</protein>
<comment type="caution">
    <text evidence="5">The sequence shown here is derived from an EMBL/GenBank/DDBJ whole genome shotgun (WGS) entry which is preliminary data.</text>
</comment>
<proteinExistence type="inferred from homology"/>
<sequence>MHSSFIHRAQEMIDKGYERILILEDDVRLAPSFRRSLREVMAEADRIRPDWELIYIGRKRMSKNERQVAGSSMLAHPDYTYWTLGYALRRSGAIKLINQRPLQKIVAVDEYLPIMFDRHPNKEWLKNFEPRDLVALSAEPLLLEPTHYTGEPNYVSDTEDSKVFGI</sequence>
<dbReference type="OrthoDB" id="47375at2759"/>
<dbReference type="PANTHER" id="PTHR10730:SF53">
    <property type="entry name" value="GLYCOSYLTRANSFERASE 25 FAMILY MEMBER"/>
    <property type="match status" value="1"/>
</dbReference>